<reference evidence="11 12" key="1">
    <citation type="journal article" date="2019" name="Emerg. Microbes Infect.">
        <title>Comprehensive subspecies identification of 175 nontuberculous mycobacteria species based on 7547 genomic profiles.</title>
        <authorList>
            <person name="Matsumoto Y."/>
            <person name="Kinjo T."/>
            <person name="Motooka D."/>
            <person name="Nabeya D."/>
            <person name="Jung N."/>
            <person name="Uechi K."/>
            <person name="Horii T."/>
            <person name="Iida T."/>
            <person name="Fujita J."/>
            <person name="Nakamura S."/>
        </authorList>
    </citation>
    <scope>NUCLEOTIDE SEQUENCE [LARGE SCALE GENOMIC DNA]</scope>
    <source>
        <strain evidence="11 12">JCM 12657</strain>
    </source>
</reference>
<keyword evidence="4 10" id="KW-0812">Transmembrane</keyword>
<dbReference type="EMBL" id="AP022572">
    <property type="protein sequence ID" value="BBX58144.1"/>
    <property type="molecule type" value="Genomic_DNA"/>
</dbReference>
<keyword evidence="12" id="KW-1185">Reference proteome</keyword>
<dbReference type="KEGG" id="msho:MSHO_34890"/>
<evidence type="ECO:0000256" key="6">
    <source>
        <dbReference type="ARBA" id="ARBA00022989"/>
    </source>
</evidence>
<dbReference type="GO" id="GO:0009306">
    <property type="term" value="P:protein secretion"/>
    <property type="evidence" value="ECO:0007669"/>
    <property type="project" value="UniProtKB-UniRule"/>
</dbReference>
<dbReference type="NCBIfam" id="TIGR00810">
    <property type="entry name" value="secG"/>
    <property type="match status" value="1"/>
</dbReference>
<dbReference type="GO" id="GO:0005886">
    <property type="term" value="C:plasma membrane"/>
    <property type="evidence" value="ECO:0007669"/>
    <property type="project" value="UniProtKB-SubCell"/>
</dbReference>
<dbReference type="GO" id="GO:0015450">
    <property type="term" value="F:protein-transporting ATPase activity"/>
    <property type="evidence" value="ECO:0007669"/>
    <property type="project" value="UniProtKB-UniRule"/>
</dbReference>
<comment type="similarity">
    <text evidence="2 10">Belongs to the SecG family.</text>
</comment>
<evidence type="ECO:0000256" key="2">
    <source>
        <dbReference type="ARBA" id="ARBA00008445"/>
    </source>
</evidence>
<evidence type="ECO:0000256" key="3">
    <source>
        <dbReference type="ARBA" id="ARBA00022448"/>
    </source>
</evidence>
<evidence type="ECO:0000256" key="8">
    <source>
        <dbReference type="ARBA" id="ARBA00023136"/>
    </source>
</evidence>
<evidence type="ECO:0000256" key="9">
    <source>
        <dbReference type="ARBA" id="ARBA00025182"/>
    </source>
</evidence>
<evidence type="ECO:0000313" key="12">
    <source>
        <dbReference type="Proteomes" id="UP000467164"/>
    </source>
</evidence>
<dbReference type="AlphaFoldDB" id="A0A7I7LEJ9"/>
<evidence type="ECO:0000313" key="11">
    <source>
        <dbReference type="EMBL" id="BBX58144.1"/>
    </source>
</evidence>
<keyword evidence="6 10" id="KW-1133">Transmembrane helix</keyword>
<comment type="function">
    <text evidence="9 10">Involved in protein export. Participates in an early event of protein translocation.</text>
</comment>
<dbReference type="Pfam" id="PF03840">
    <property type="entry name" value="SecG"/>
    <property type="match status" value="1"/>
</dbReference>
<evidence type="ECO:0000256" key="10">
    <source>
        <dbReference type="RuleBase" id="RU365087"/>
    </source>
</evidence>
<name>A0A7I7LEJ9_9MYCO</name>
<gene>
    <name evidence="11" type="ORF">MSHO_34890</name>
</gene>
<organism evidence="11 12">
    <name type="scientific">Mycobacterium shottsii</name>
    <dbReference type="NCBI Taxonomy" id="133549"/>
    <lineage>
        <taxon>Bacteria</taxon>
        <taxon>Bacillati</taxon>
        <taxon>Actinomycetota</taxon>
        <taxon>Actinomycetes</taxon>
        <taxon>Mycobacteriales</taxon>
        <taxon>Mycobacteriaceae</taxon>
        <taxon>Mycobacterium</taxon>
        <taxon>Mycobacterium ulcerans group</taxon>
    </lineage>
</organism>
<keyword evidence="7 10" id="KW-0811">Translocation</keyword>
<keyword evidence="3 10" id="KW-0813">Transport</keyword>
<evidence type="ECO:0000256" key="7">
    <source>
        <dbReference type="ARBA" id="ARBA00023010"/>
    </source>
</evidence>
<evidence type="ECO:0000256" key="1">
    <source>
        <dbReference type="ARBA" id="ARBA00004141"/>
    </source>
</evidence>
<evidence type="ECO:0000256" key="4">
    <source>
        <dbReference type="ARBA" id="ARBA00022692"/>
    </source>
</evidence>
<feature type="transmembrane region" description="Helical" evidence="10">
    <location>
        <begin position="72"/>
        <end position="91"/>
    </location>
</feature>
<comment type="subcellular location">
    <subcellularLocation>
        <location evidence="10">Cell membrane</location>
        <topology evidence="10">Multi-pass membrane protein</topology>
    </subcellularLocation>
    <subcellularLocation>
        <location evidence="1">Membrane</location>
        <topology evidence="1">Multi-pass membrane protein</topology>
    </subcellularLocation>
</comment>
<sequence length="146" mass="15403">MLTHGIPEDGAQQSDVGSHWFGSLAANPGPVDVANGLECGIGHLNHVSQYQGPTRPAPVVDRLFGRLLVMELALQITLVITSVLVVLLVLLHRAKGGGLSTLFGGGVQSSLSGSTVVEKNLDRLTLFITGIWLVSIVGVALLIKYR</sequence>
<keyword evidence="8 10" id="KW-0472">Membrane</keyword>
<keyword evidence="5 10" id="KW-0653">Protein transport</keyword>
<dbReference type="Proteomes" id="UP000467164">
    <property type="component" value="Chromosome"/>
</dbReference>
<accession>A0A7I7LEJ9</accession>
<dbReference type="InterPro" id="IPR004692">
    <property type="entry name" value="SecG"/>
</dbReference>
<proteinExistence type="inferred from homology"/>
<protein>
    <recommendedName>
        <fullName evidence="10">Protein-export membrane protein SecG</fullName>
    </recommendedName>
</protein>
<feature type="transmembrane region" description="Helical" evidence="10">
    <location>
        <begin position="124"/>
        <end position="143"/>
    </location>
</feature>
<keyword evidence="10" id="KW-1003">Cell membrane</keyword>
<evidence type="ECO:0000256" key="5">
    <source>
        <dbReference type="ARBA" id="ARBA00022927"/>
    </source>
</evidence>